<evidence type="ECO:0000313" key="3">
    <source>
        <dbReference type="EMBL" id="KII69869.1"/>
    </source>
</evidence>
<feature type="region of interest" description="Disordered" evidence="1">
    <location>
        <begin position="51"/>
        <end position="106"/>
    </location>
</feature>
<feature type="chain" id="PRO_5002167300" evidence="2">
    <location>
        <begin position="23"/>
        <end position="106"/>
    </location>
</feature>
<dbReference type="Proteomes" id="UP000031668">
    <property type="component" value="Unassembled WGS sequence"/>
</dbReference>
<name>A0A0C2IWZ9_THEKT</name>
<sequence length="106" mass="11619">MAFYFKIFVVGILLADFGSISSLPTGPFQRYSPLIQSNIFIFITVLGSKSVSEDTSSRKPALSTGVDYQSQSLPTQRQSQNEKGTLLNAREDTHQADDSPENSGEL</sequence>
<organism evidence="3 4">
    <name type="scientific">Thelohanellus kitauei</name>
    <name type="common">Myxosporean</name>
    <dbReference type="NCBI Taxonomy" id="669202"/>
    <lineage>
        <taxon>Eukaryota</taxon>
        <taxon>Metazoa</taxon>
        <taxon>Cnidaria</taxon>
        <taxon>Myxozoa</taxon>
        <taxon>Myxosporea</taxon>
        <taxon>Bivalvulida</taxon>
        <taxon>Platysporina</taxon>
        <taxon>Myxobolidae</taxon>
        <taxon>Thelohanellus</taxon>
    </lineage>
</organism>
<keyword evidence="4" id="KW-1185">Reference proteome</keyword>
<evidence type="ECO:0000256" key="2">
    <source>
        <dbReference type="SAM" id="SignalP"/>
    </source>
</evidence>
<evidence type="ECO:0000313" key="4">
    <source>
        <dbReference type="Proteomes" id="UP000031668"/>
    </source>
</evidence>
<comment type="caution">
    <text evidence="3">The sequence shown here is derived from an EMBL/GenBank/DDBJ whole genome shotgun (WGS) entry which is preliminary data.</text>
</comment>
<evidence type="ECO:0000256" key="1">
    <source>
        <dbReference type="SAM" id="MobiDB-lite"/>
    </source>
</evidence>
<feature type="compositionally biased region" description="Polar residues" evidence="1">
    <location>
        <begin position="66"/>
        <end position="83"/>
    </location>
</feature>
<dbReference type="AlphaFoldDB" id="A0A0C2IWZ9"/>
<reference evidence="3 4" key="1">
    <citation type="journal article" date="2014" name="Genome Biol. Evol.">
        <title>The genome of the myxosporean Thelohanellus kitauei shows adaptations to nutrient acquisition within its fish host.</title>
        <authorList>
            <person name="Yang Y."/>
            <person name="Xiong J."/>
            <person name="Zhou Z."/>
            <person name="Huo F."/>
            <person name="Miao W."/>
            <person name="Ran C."/>
            <person name="Liu Y."/>
            <person name="Zhang J."/>
            <person name="Feng J."/>
            <person name="Wang M."/>
            <person name="Wang M."/>
            <person name="Wang L."/>
            <person name="Yao B."/>
        </authorList>
    </citation>
    <scope>NUCLEOTIDE SEQUENCE [LARGE SCALE GENOMIC DNA]</scope>
    <source>
        <strain evidence="3">Wuqing</strain>
    </source>
</reference>
<feature type="signal peptide" evidence="2">
    <location>
        <begin position="1"/>
        <end position="22"/>
    </location>
</feature>
<proteinExistence type="predicted"/>
<dbReference type="EMBL" id="JWZT01002265">
    <property type="protein sequence ID" value="KII69869.1"/>
    <property type="molecule type" value="Genomic_DNA"/>
</dbReference>
<accession>A0A0C2IWZ9</accession>
<gene>
    <name evidence="3" type="ORF">RF11_02799</name>
</gene>
<keyword evidence="2" id="KW-0732">Signal</keyword>
<protein>
    <submittedName>
        <fullName evidence="3">Uncharacterized protein</fullName>
    </submittedName>
</protein>